<evidence type="ECO:0000313" key="2">
    <source>
        <dbReference type="EMBL" id="KAL0484778.1"/>
    </source>
</evidence>
<dbReference type="InterPro" id="IPR019412">
    <property type="entry name" value="IML2/TPR_39"/>
</dbReference>
<evidence type="ECO:0000256" key="1">
    <source>
        <dbReference type="SAM" id="Phobius"/>
    </source>
</evidence>
<keyword evidence="1" id="KW-0812">Transmembrane</keyword>
<feature type="transmembrane region" description="Helical" evidence="1">
    <location>
        <begin position="243"/>
        <end position="262"/>
    </location>
</feature>
<dbReference type="PANTHER" id="PTHR31859">
    <property type="entry name" value="TETRATRICOPEPTIDE REPEAT PROTEIN 39 FAMILY MEMBER"/>
    <property type="match status" value="1"/>
</dbReference>
<dbReference type="EMBL" id="JAOPGA020001068">
    <property type="protein sequence ID" value="KAL0484778.1"/>
    <property type="molecule type" value="Genomic_DNA"/>
</dbReference>
<protein>
    <submittedName>
        <fullName evidence="2">Tetratricopeptide-repeat protein</fullName>
    </submittedName>
</protein>
<gene>
    <name evidence="2" type="ORF">AKO1_003702</name>
</gene>
<keyword evidence="1" id="KW-1133">Transmembrane helix</keyword>
<feature type="transmembrane region" description="Helical" evidence="1">
    <location>
        <begin position="202"/>
        <end position="222"/>
    </location>
</feature>
<sequence>MFRFFEQANFAILEGHYSEAKSILEPYITSNALASLEYTQIDLGRSNITGENHLRVDAKKQLEMTESLLDNHERDDNQILGFAKDTIRLNRLAITTIVEGYRFPPNEGAVPLLDDLDDAQLIYNFRILVHAMRAEIAVSKAMLHYYASSLLKSAYYIRKGYKSFETAYNMINLNNPNASNMSSNQYVHPDLIDYVNFGMGSYWYILSIAPKGLQSVLGFLGFTMDKKKGIEMVRKSVFNEGRTFASGVLVLSLHYVFISSGFKDNKRRLNKFTPVIDLCVGKFKYGPAINALISQYHRKFGHLDLAIEYNIRAIDVSQQTLGIVPNAFLSDLGQCYYVKMDFPNSIRVLEQAVNKPGTFDGKGLIALYLLCAYNISNKPCKPLLVLLSNSIDKKSRIDKYATEKLKVLKAIEKNDKEFAVNLFCTHFDTIYARDRMDELDDNAEALLKPMLDLMESQYQATPDMTFDTQAARLFVFTTLSRRLNLLTQDQIINNLKIVINMSQRVKYEHQWSAFANYELAKLLYLQPNSNKQAVMSLLQLAMDTKSYAMEEVFQTRIKTSMLQCQK</sequence>
<name>A0AAW2Z757_9EUKA</name>
<dbReference type="AlphaFoldDB" id="A0AAW2Z757"/>
<evidence type="ECO:0000313" key="3">
    <source>
        <dbReference type="Proteomes" id="UP001431209"/>
    </source>
</evidence>
<keyword evidence="3" id="KW-1185">Reference proteome</keyword>
<dbReference type="Pfam" id="PF10300">
    <property type="entry name" value="Iml2-TPR_39"/>
    <property type="match status" value="1"/>
</dbReference>
<organism evidence="2 3">
    <name type="scientific">Acrasis kona</name>
    <dbReference type="NCBI Taxonomy" id="1008807"/>
    <lineage>
        <taxon>Eukaryota</taxon>
        <taxon>Discoba</taxon>
        <taxon>Heterolobosea</taxon>
        <taxon>Tetramitia</taxon>
        <taxon>Eutetramitia</taxon>
        <taxon>Acrasidae</taxon>
        <taxon>Acrasis</taxon>
    </lineage>
</organism>
<dbReference type="Proteomes" id="UP001431209">
    <property type="component" value="Unassembled WGS sequence"/>
</dbReference>
<comment type="caution">
    <text evidence="2">The sequence shown here is derived from an EMBL/GenBank/DDBJ whole genome shotgun (WGS) entry which is preliminary data.</text>
</comment>
<dbReference type="PANTHER" id="PTHR31859:SF1">
    <property type="entry name" value="TETRATRICOPEPTIDE REPEAT PROTEIN 39C"/>
    <property type="match status" value="1"/>
</dbReference>
<proteinExistence type="predicted"/>
<reference evidence="2 3" key="1">
    <citation type="submission" date="2024-03" db="EMBL/GenBank/DDBJ databases">
        <title>The Acrasis kona genome and developmental transcriptomes reveal deep origins of eukaryotic multicellular pathways.</title>
        <authorList>
            <person name="Sheikh S."/>
            <person name="Fu C.-J."/>
            <person name="Brown M.W."/>
            <person name="Baldauf S.L."/>
        </authorList>
    </citation>
    <scope>NUCLEOTIDE SEQUENCE [LARGE SCALE GENOMIC DNA]</scope>
    <source>
        <strain evidence="2 3">ATCC MYA-3509</strain>
    </source>
</reference>
<keyword evidence="1" id="KW-0472">Membrane</keyword>
<accession>A0AAW2Z757</accession>